<dbReference type="Proteomes" id="UP000268093">
    <property type="component" value="Unassembled WGS sequence"/>
</dbReference>
<dbReference type="OrthoDB" id="10655283at2759"/>
<gene>
    <name evidence="1" type="ORF">BC936DRAFT_144843</name>
</gene>
<dbReference type="AlphaFoldDB" id="A0A433DBI1"/>
<name>A0A433DBI1_9FUNG</name>
<proteinExistence type="predicted"/>
<comment type="caution">
    <text evidence="1">The sequence shown here is derived from an EMBL/GenBank/DDBJ whole genome shotgun (WGS) entry which is preliminary data.</text>
</comment>
<protein>
    <submittedName>
        <fullName evidence="1">Uncharacterized protein</fullName>
    </submittedName>
</protein>
<dbReference type="EMBL" id="RBNI01003601">
    <property type="protein sequence ID" value="RUP48203.1"/>
    <property type="molecule type" value="Genomic_DNA"/>
</dbReference>
<reference evidence="1 2" key="1">
    <citation type="journal article" date="2018" name="New Phytol.">
        <title>Phylogenomics of Endogonaceae and evolution of mycorrhizas within Mucoromycota.</title>
        <authorList>
            <person name="Chang Y."/>
            <person name="Desiro A."/>
            <person name="Na H."/>
            <person name="Sandor L."/>
            <person name="Lipzen A."/>
            <person name="Clum A."/>
            <person name="Barry K."/>
            <person name="Grigoriev I.V."/>
            <person name="Martin F.M."/>
            <person name="Stajich J.E."/>
            <person name="Smith M.E."/>
            <person name="Bonito G."/>
            <person name="Spatafora J.W."/>
        </authorList>
    </citation>
    <scope>NUCLEOTIDE SEQUENCE [LARGE SCALE GENOMIC DNA]</scope>
    <source>
        <strain evidence="1 2">GMNB39</strain>
    </source>
</reference>
<organism evidence="1 2">
    <name type="scientific">Jimgerdemannia flammicorona</name>
    <dbReference type="NCBI Taxonomy" id="994334"/>
    <lineage>
        <taxon>Eukaryota</taxon>
        <taxon>Fungi</taxon>
        <taxon>Fungi incertae sedis</taxon>
        <taxon>Mucoromycota</taxon>
        <taxon>Mucoromycotina</taxon>
        <taxon>Endogonomycetes</taxon>
        <taxon>Endogonales</taxon>
        <taxon>Endogonaceae</taxon>
        <taxon>Jimgerdemannia</taxon>
    </lineage>
</organism>
<evidence type="ECO:0000313" key="1">
    <source>
        <dbReference type="EMBL" id="RUP48203.1"/>
    </source>
</evidence>
<keyword evidence="2" id="KW-1185">Reference proteome</keyword>
<accession>A0A433DBI1</accession>
<evidence type="ECO:0000313" key="2">
    <source>
        <dbReference type="Proteomes" id="UP000268093"/>
    </source>
</evidence>
<sequence length="160" mass="17051">MHIVAPPCRSAAKLLHRVATEAESTLRRRNILLEGELACSAIHFRSDVVVIVLIIGEWRGDVGVNDRLDLRGIAGSDVGDSPAGLLADTVLGAREKAEEGGKGTTVDDDLGLNIVTSDDVADRAESRRLDRGGRVHQQFNEATAHARLNDSLNLLVGAIG</sequence>